<proteinExistence type="predicted"/>
<evidence type="ECO:0000313" key="1">
    <source>
        <dbReference type="EMBL" id="SDJ51313.1"/>
    </source>
</evidence>
<name>A0A7Z7FR91_9BURK</name>
<protein>
    <recommendedName>
        <fullName evidence="3">TIR domain-containing protein</fullName>
    </recommendedName>
</protein>
<organism evidence="1 2">
    <name type="scientific">Paraburkholderia steynii</name>
    <dbReference type="NCBI Taxonomy" id="1245441"/>
    <lineage>
        <taxon>Bacteria</taxon>
        <taxon>Pseudomonadati</taxon>
        <taxon>Pseudomonadota</taxon>
        <taxon>Betaproteobacteria</taxon>
        <taxon>Burkholderiales</taxon>
        <taxon>Burkholderiaceae</taxon>
        <taxon>Paraburkholderia</taxon>
    </lineage>
</organism>
<keyword evidence="2" id="KW-1185">Reference proteome</keyword>
<comment type="caution">
    <text evidence="1">The sequence shown here is derived from an EMBL/GenBank/DDBJ whole genome shotgun (WGS) entry which is preliminary data.</text>
</comment>
<accession>A0A7Z7FR91</accession>
<dbReference type="AlphaFoldDB" id="A0A7Z7FR91"/>
<reference evidence="1" key="1">
    <citation type="submission" date="2016-10" db="EMBL/GenBank/DDBJ databases">
        <authorList>
            <person name="Varghese N."/>
            <person name="Submissions S."/>
        </authorList>
    </citation>
    <scope>NUCLEOTIDE SEQUENCE [LARGE SCALE GENOMIC DNA]</scope>
    <source>
        <strain evidence="1">YR281</strain>
    </source>
</reference>
<evidence type="ECO:0000313" key="2">
    <source>
        <dbReference type="Proteomes" id="UP000198900"/>
    </source>
</evidence>
<dbReference type="Proteomes" id="UP000198900">
    <property type="component" value="Unassembled WGS sequence"/>
</dbReference>
<gene>
    <name evidence="1" type="ORF">SAMN04487926_15727</name>
</gene>
<evidence type="ECO:0008006" key="3">
    <source>
        <dbReference type="Google" id="ProtNLM"/>
    </source>
</evidence>
<dbReference type="EMBL" id="FNDI01000057">
    <property type="protein sequence ID" value="SDJ51313.1"/>
    <property type="molecule type" value="Genomic_DNA"/>
</dbReference>
<sequence length="92" mass="10113">MTAIFISHSSADNPAAAEMKAWLEAQGHTSLFLDFDPEAGIRGGAAWGHCQVEERKLSVWLKSSYPYQITCSAAVETAQPCHVARRSFSMVR</sequence>